<feature type="signal peptide" evidence="1">
    <location>
        <begin position="1"/>
        <end position="19"/>
    </location>
</feature>
<dbReference type="AlphaFoldDB" id="A0A1H8PPC6"/>
<gene>
    <name evidence="2" type="ORF">SAMN04488052_10174</name>
</gene>
<organism evidence="2 3">
    <name type="scientific">Aquisalimonas asiatica</name>
    <dbReference type="NCBI Taxonomy" id="406100"/>
    <lineage>
        <taxon>Bacteria</taxon>
        <taxon>Pseudomonadati</taxon>
        <taxon>Pseudomonadota</taxon>
        <taxon>Gammaproteobacteria</taxon>
        <taxon>Chromatiales</taxon>
        <taxon>Ectothiorhodospiraceae</taxon>
        <taxon>Aquisalimonas</taxon>
    </lineage>
</organism>
<dbReference type="EMBL" id="FOEG01000001">
    <property type="protein sequence ID" value="SEO43765.1"/>
    <property type="molecule type" value="Genomic_DNA"/>
</dbReference>
<dbReference type="SUPFAM" id="SSF49373">
    <property type="entry name" value="Invasin/intimin cell-adhesion fragments"/>
    <property type="match status" value="1"/>
</dbReference>
<dbReference type="OrthoDB" id="5793250at2"/>
<evidence type="ECO:0000256" key="1">
    <source>
        <dbReference type="SAM" id="SignalP"/>
    </source>
</evidence>
<evidence type="ECO:0000313" key="2">
    <source>
        <dbReference type="EMBL" id="SEO43765.1"/>
    </source>
</evidence>
<evidence type="ECO:0000313" key="3">
    <source>
        <dbReference type="Proteomes" id="UP000199657"/>
    </source>
</evidence>
<feature type="chain" id="PRO_5011605510" description="DUF3299 domain-containing protein" evidence="1">
    <location>
        <begin position="20"/>
        <end position="282"/>
    </location>
</feature>
<accession>A0A1H8PPC6</accession>
<protein>
    <recommendedName>
        <fullName evidence="4">DUF3299 domain-containing protein</fullName>
    </recommendedName>
</protein>
<name>A0A1H8PPC6_9GAMM</name>
<dbReference type="RefSeq" id="WP_091638956.1">
    <property type="nucleotide sequence ID" value="NZ_FOEG01000001.1"/>
</dbReference>
<dbReference type="Gene3D" id="2.40.50.870">
    <property type="entry name" value="Protein of unknown function (DUF3299)"/>
    <property type="match status" value="1"/>
</dbReference>
<dbReference type="PROSITE" id="PS51257">
    <property type="entry name" value="PROKAR_LIPOPROTEIN"/>
    <property type="match status" value="1"/>
</dbReference>
<keyword evidence="3" id="KW-1185">Reference proteome</keyword>
<dbReference type="InterPro" id="IPR008964">
    <property type="entry name" value="Invasin/intimin_cell_adhesion"/>
</dbReference>
<dbReference type="Pfam" id="PF11736">
    <property type="entry name" value="DUF3299"/>
    <property type="match status" value="1"/>
</dbReference>
<dbReference type="Proteomes" id="UP000199657">
    <property type="component" value="Unassembled WGS sequence"/>
</dbReference>
<dbReference type="Gene3D" id="2.60.40.10">
    <property type="entry name" value="Immunoglobulins"/>
    <property type="match status" value="1"/>
</dbReference>
<dbReference type="InterPro" id="IPR021727">
    <property type="entry name" value="DUF3299"/>
</dbReference>
<reference evidence="2 3" key="1">
    <citation type="submission" date="2016-10" db="EMBL/GenBank/DDBJ databases">
        <authorList>
            <person name="de Groot N.N."/>
        </authorList>
    </citation>
    <scope>NUCLEOTIDE SEQUENCE [LARGE SCALE GENOMIC DNA]</scope>
    <source>
        <strain evidence="2 3">CGMCC 1.6291</strain>
    </source>
</reference>
<sequence>MTVRLPILTLIAAVAVALAACGGDEPEVDTGSDAPAVTSGEEDNIRVYMSGMDEFGEVAGLTTSSDDVLELTLALHDDDGAPMADETLEVSSLVGNELSDSTLLTNDEGQAELRLRPALPGQDTLTITGGGSSRQLSVYVSDESYGHPLEPMEERAQELPEVDGAVSWDLISSVETREGASGMLEPLFDDDIRALDGEEVKLQGFMMPLDNSERQRHFLVSRTPPSCFFCLPGGPETVVEVELEESLAFTFDPILLSGRMRLMENSDMGLFYRLDDAELQEN</sequence>
<dbReference type="STRING" id="406100.SAMN04488052_10174"/>
<dbReference type="InterPro" id="IPR013783">
    <property type="entry name" value="Ig-like_fold"/>
</dbReference>
<evidence type="ECO:0008006" key="4">
    <source>
        <dbReference type="Google" id="ProtNLM"/>
    </source>
</evidence>
<keyword evidence="1" id="KW-0732">Signal</keyword>
<proteinExistence type="predicted"/>